<gene>
    <name evidence="1" type="ORF">RF668_05625</name>
</gene>
<proteinExistence type="predicted"/>
<protein>
    <submittedName>
        <fullName evidence="1">Uncharacterized protein</fullName>
    </submittedName>
</protein>
<reference evidence="1" key="2">
    <citation type="submission" date="2023-09" db="EMBL/GenBank/DDBJ databases">
        <authorList>
            <person name="Kim T.W."/>
        </authorList>
    </citation>
    <scope>NUCLEOTIDE SEQUENCE</scope>
    <source>
        <strain evidence="1">KCKM 0438</strain>
    </source>
</reference>
<dbReference type="EMBL" id="CP133787">
    <property type="protein sequence ID" value="WMX71732.1"/>
    <property type="molecule type" value="Genomic_DNA"/>
</dbReference>
<evidence type="ECO:0000313" key="2">
    <source>
        <dbReference type="Proteomes" id="UP001254658"/>
    </source>
</evidence>
<sequence length="73" mass="8713">MKYTRELALIAQKLMIHILLMGILKMISKQWNTFVELIHHFKLGRVHLAWIYHHVNLLSLKAHIFDLGFFCVQ</sequence>
<dbReference type="AlphaFoldDB" id="A0AAX4AKR6"/>
<reference evidence="1" key="1">
    <citation type="journal article" date="2022" name="Microbiol. Spectr.">
        <title>Optimizing Conditions in the Acid Tolerance Test for Potential Probiotics Using Response Surface Methodology.</title>
        <authorList>
            <person name="Ko H.I."/>
            <person name="Jeong C.H."/>
            <person name="Hong S.W."/>
            <person name="Eun J.B."/>
            <person name="Kim T.W."/>
        </authorList>
    </citation>
    <scope>NUCLEOTIDE SEQUENCE</scope>
    <source>
        <strain evidence="1">KCKM 0438</strain>
    </source>
</reference>
<dbReference type="RefSeq" id="WP_309559441.1">
    <property type="nucleotide sequence ID" value="NZ_CP133787.1"/>
</dbReference>
<evidence type="ECO:0000313" key="1">
    <source>
        <dbReference type="EMBL" id="WMX71732.1"/>
    </source>
</evidence>
<accession>A0AAX4AKR6</accession>
<dbReference type="Proteomes" id="UP001254658">
    <property type="component" value="Chromosome"/>
</dbReference>
<organism evidence="1 2">
    <name type="scientific">Lactococcus lactis subsp. cremoris</name>
    <name type="common">Streptococcus cremoris</name>
    <dbReference type="NCBI Taxonomy" id="1359"/>
    <lineage>
        <taxon>Bacteria</taxon>
        <taxon>Bacillati</taxon>
        <taxon>Bacillota</taxon>
        <taxon>Bacilli</taxon>
        <taxon>Lactobacillales</taxon>
        <taxon>Streptococcaceae</taxon>
        <taxon>Lactococcus</taxon>
    </lineage>
</organism>
<name>A0AAX4AKR6_LACLC</name>